<reference evidence="1" key="1">
    <citation type="journal article" date="2021" name="PeerJ">
        <title>Extensive microbial diversity within the chicken gut microbiome revealed by metagenomics and culture.</title>
        <authorList>
            <person name="Gilroy R."/>
            <person name="Ravi A."/>
            <person name="Getino M."/>
            <person name="Pursley I."/>
            <person name="Horton D.L."/>
            <person name="Alikhan N.F."/>
            <person name="Baker D."/>
            <person name="Gharbi K."/>
            <person name="Hall N."/>
            <person name="Watson M."/>
            <person name="Adriaenssens E.M."/>
            <person name="Foster-Nyarko E."/>
            <person name="Jarju S."/>
            <person name="Secka A."/>
            <person name="Antonio M."/>
            <person name="Oren A."/>
            <person name="Chaudhuri R.R."/>
            <person name="La Ragione R."/>
            <person name="Hildebrand F."/>
            <person name="Pallen M.J."/>
        </authorList>
    </citation>
    <scope>NUCLEOTIDE SEQUENCE</scope>
    <source>
        <strain evidence="1">ChiSjej5B23-16112</strain>
    </source>
</reference>
<proteinExistence type="predicted"/>
<name>A0A921I1B6_9FIRM</name>
<accession>A0A921I1B6</accession>
<protein>
    <recommendedName>
        <fullName evidence="3">PD-(D/E)XK nuclease family transposase</fullName>
    </recommendedName>
</protein>
<comment type="caution">
    <text evidence="1">The sequence shown here is derived from an EMBL/GenBank/DDBJ whole genome shotgun (WGS) entry which is preliminary data.</text>
</comment>
<dbReference type="EMBL" id="DYVY01000066">
    <property type="protein sequence ID" value="HJF93977.1"/>
    <property type="molecule type" value="Genomic_DNA"/>
</dbReference>
<evidence type="ECO:0000313" key="2">
    <source>
        <dbReference type="Proteomes" id="UP000769156"/>
    </source>
</evidence>
<dbReference type="AlphaFoldDB" id="A0A921I1B6"/>
<dbReference type="Pfam" id="PF12784">
    <property type="entry name" value="PDDEXK_2"/>
    <property type="match status" value="1"/>
</dbReference>
<organism evidence="1 2">
    <name type="scientific">Lachnoclostridium phocaeense</name>
    <dbReference type="NCBI Taxonomy" id="1871021"/>
    <lineage>
        <taxon>Bacteria</taxon>
        <taxon>Bacillati</taxon>
        <taxon>Bacillota</taxon>
        <taxon>Clostridia</taxon>
        <taxon>Lachnospirales</taxon>
        <taxon>Lachnospiraceae</taxon>
    </lineage>
</organism>
<evidence type="ECO:0008006" key="3">
    <source>
        <dbReference type="Google" id="ProtNLM"/>
    </source>
</evidence>
<dbReference type="Proteomes" id="UP000769156">
    <property type="component" value="Unassembled WGS sequence"/>
</dbReference>
<reference evidence="1" key="2">
    <citation type="submission" date="2021-09" db="EMBL/GenBank/DDBJ databases">
        <authorList>
            <person name="Gilroy R."/>
        </authorList>
    </citation>
    <scope>NUCLEOTIDE SEQUENCE</scope>
    <source>
        <strain evidence="1">ChiSjej5B23-16112</strain>
    </source>
</reference>
<gene>
    <name evidence="1" type="ORF">K8V82_04210</name>
</gene>
<evidence type="ECO:0000313" key="1">
    <source>
        <dbReference type="EMBL" id="HJF93977.1"/>
    </source>
</evidence>
<sequence length="274" mass="30928">MLTREERVREIQKFTLLSDVFMSVALEDIPACEHVLLIFTGKKELTLRRVKTQYSISKIATKSVRLDVLAEDICGALYAIEVQRKASVDHARRVRFYSAMTDSSLLGKGEDYSGMPDRYIFYVSETDIWKVGRTVCHISKTLTEGQKPCLRLYEDGSHVTYINAQVDDGSEVAALMRYFKTADPEDGSQGALSRRVKFLKGEEGGVERMCELTDMIEKRGELRGENRGRQEGKRVVAINLAGMGMTVDRIAQAVEENVSVVRQWLSAESLSENR</sequence>